<dbReference type="Gene3D" id="3.30.450.20">
    <property type="entry name" value="PAS domain"/>
    <property type="match status" value="1"/>
</dbReference>
<dbReference type="NCBIfam" id="TIGR00229">
    <property type="entry name" value="sensory_box"/>
    <property type="match status" value="1"/>
</dbReference>
<dbReference type="InterPro" id="IPR035965">
    <property type="entry name" value="PAS-like_dom_sf"/>
</dbReference>
<dbReference type="AlphaFoldDB" id="A0ABD2DMM3"/>
<dbReference type="InterPro" id="IPR013767">
    <property type="entry name" value="PAS_fold"/>
</dbReference>
<evidence type="ECO:0000256" key="4">
    <source>
        <dbReference type="SAM" id="MobiDB-lite"/>
    </source>
</evidence>
<feature type="non-terminal residue" evidence="6">
    <location>
        <position position="720"/>
    </location>
</feature>
<dbReference type="Pfam" id="PF00989">
    <property type="entry name" value="PAS"/>
    <property type="match status" value="1"/>
</dbReference>
<dbReference type="InterPro" id="IPR047230">
    <property type="entry name" value="CLOCK-like"/>
</dbReference>
<feature type="compositionally biased region" description="Basic and acidic residues" evidence="4">
    <location>
        <begin position="573"/>
        <end position="597"/>
    </location>
</feature>
<feature type="region of interest" description="Disordered" evidence="4">
    <location>
        <begin position="662"/>
        <end position="720"/>
    </location>
</feature>
<feature type="compositionally biased region" description="Acidic residues" evidence="4">
    <location>
        <begin position="296"/>
        <end position="305"/>
    </location>
</feature>
<dbReference type="InterPro" id="IPR000014">
    <property type="entry name" value="PAS"/>
</dbReference>
<keyword evidence="3" id="KW-0175">Coiled coil</keyword>
<accession>A0ABD2DMM3</accession>
<feature type="region of interest" description="Disordered" evidence="4">
    <location>
        <begin position="571"/>
        <end position="601"/>
    </location>
</feature>
<feature type="region of interest" description="Disordered" evidence="4">
    <location>
        <begin position="340"/>
        <end position="367"/>
    </location>
</feature>
<feature type="region of interest" description="Disordered" evidence="4">
    <location>
        <begin position="208"/>
        <end position="227"/>
    </location>
</feature>
<dbReference type="CDD" id="cd00130">
    <property type="entry name" value="PAS"/>
    <property type="match status" value="1"/>
</dbReference>
<name>A0ABD2DMM3_DAUMA</name>
<keyword evidence="2" id="KW-0539">Nucleus</keyword>
<organism evidence="6 7">
    <name type="scientific">Daubentonia madagascariensis</name>
    <name type="common">Aye-aye</name>
    <name type="synonym">Sciurus madagascariensis</name>
    <dbReference type="NCBI Taxonomy" id="31869"/>
    <lineage>
        <taxon>Eukaryota</taxon>
        <taxon>Metazoa</taxon>
        <taxon>Chordata</taxon>
        <taxon>Craniata</taxon>
        <taxon>Vertebrata</taxon>
        <taxon>Euteleostomi</taxon>
        <taxon>Mammalia</taxon>
        <taxon>Eutheria</taxon>
        <taxon>Euarchontoglires</taxon>
        <taxon>Primates</taxon>
        <taxon>Strepsirrhini</taxon>
        <taxon>Chiromyiformes</taxon>
        <taxon>Daubentoniidae</taxon>
        <taxon>Daubentonia</taxon>
    </lineage>
</organism>
<keyword evidence="7" id="KW-1185">Reference proteome</keyword>
<feature type="region of interest" description="Disordered" evidence="4">
    <location>
        <begin position="485"/>
        <end position="521"/>
    </location>
</feature>
<dbReference type="PANTHER" id="PTHR46055:SF4">
    <property type="entry name" value="CIRCADIAN CLOCK PROTEIN PASD1"/>
    <property type="match status" value="1"/>
</dbReference>
<dbReference type="PANTHER" id="PTHR46055">
    <property type="entry name" value="CIRCADIAN LOCOMOTER OUTPUT CYCLES PROTEIN KAPUT"/>
    <property type="match status" value="1"/>
</dbReference>
<sequence>MRMGKKERRGKINPEGSREKPNWIPSFRTYEDFNRKTLQSLDGFMIILSTDGVIVFVAENISSLLGHLPAEIVGKKLLSLLPDEEKNEVYRKITLKLPLSNSGKHIDFCCHLKKGRVEQGGSPAYEYVKFILSVKDFFNEPFVVFGSYFPNRPRAGSSATNLWEDRFYLVGTVCILRAQTLRELCTAKESSGDVVCIQDSDEERFSRDRRRVQRKRRSSRMGALRAESTAAGLEDQVDIVEVEQYGPQEAVHVIKIESDSSSTSSLETMPESPAILSLHSFEFEPEVDLVSEADPVDLDPEDSVEQQDLVDPKDSVDPVDQEGLMDTVDLVDLHDSVDLEHPEDSVDPVDQKALSSSGKAAGTSAQPLQPSLSIASYIDNRELELMKKFREQLEERTRVLQADIKSQQDTLEVMKEQLQMQQTTTCYIVSPDPQSSGAVPKKQHTGQVKRSLPDLKEAKRFCGSYSFQSLKFTKELEEPYLASTQQEQQVQKKPQEQMLQKQQKQEKQQQQPQQKQEQPQQHNVIVGNQTLQICLQNPTGISAPLYNNPVTFMQTQPVVVPVQIVAEQQPSDYYRDEDLGRQENESHSFLPEERQEPPMDQPPLVYSPSTEPISSTSFPQSPINPEMKLTTLETPQDYIQLWQQPPDPRHQLFLQVNTWPSNEQAPMQGQNPWNQVQASEAGAQGPPGPEAFQGPAEYQPDQMRYFLPAEQPGVDEQQQQ</sequence>
<evidence type="ECO:0000256" key="2">
    <source>
        <dbReference type="ARBA" id="ARBA00023242"/>
    </source>
</evidence>
<dbReference type="EMBL" id="JBFSEQ010000009">
    <property type="protein sequence ID" value="KAL2768029.1"/>
    <property type="molecule type" value="Genomic_DNA"/>
</dbReference>
<feature type="compositionally biased region" description="Basic residues" evidence="4">
    <location>
        <begin position="208"/>
        <end position="219"/>
    </location>
</feature>
<evidence type="ECO:0000313" key="6">
    <source>
        <dbReference type="EMBL" id="KAL2768029.1"/>
    </source>
</evidence>
<feature type="compositionally biased region" description="Polar residues" evidence="4">
    <location>
        <begin position="662"/>
        <end position="678"/>
    </location>
</feature>
<feature type="compositionally biased region" description="Basic and acidic residues" evidence="4">
    <location>
        <begin position="10"/>
        <end position="20"/>
    </location>
</feature>
<feature type="coiled-coil region" evidence="3">
    <location>
        <begin position="390"/>
        <end position="424"/>
    </location>
</feature>
<feature type="compositionally biased region" description="Polar residues" evidence="4">
    <location>
        <begin position="353"/>
        <end position="367"/>
    </location>
</feature>
<dbReference type="GO" id="GO:0010468">
    <property type="term" value="P:regulation of gene expression"/>
    <property type="evidence" value="ECO:0007669"/>
    <property type="project" value="UniProtKB-ARBA"/>
</dbReference>
<dbReference type="Proteomes" id="UP001610411">
    <property type="component" value="Unassembled WGS sequence"/>
</dbReference>
<feature type="region of interest" description="Disordered" evidence="4">
    <location>
        <begin position="1"/>
        <end position="20"/>
    </location>
</feature>
<dbReference type="SUPFAM" id="SSF55785">
    <property type="entry name" value="PYP-like sensor domain (PAS domain)"/>
    <property type="match status" value="1"/>
</dbReference>
<evidence type="ECO:0000259" key="5">
    <source>
        <dbReference type="PROSITE" id="PS50112"/>
    </source>
</evidence>
<feature type="domain" description="PAS" evidence="5">
    <location>
        <begin position="30"/>
        <end position="102"/>
    </location>
</feature>
<dbReference type="PROSITE" id="PS50112">
    <property type="entry name" value="PAS"/>
    <property type="match status" value="1"/>
</dbReference>
<keyword evidence="1" id="KW-0090">Biological rhythms</keyword>
<evidence type="ECO:0000256" key="3">
    <source>
        <dbReference type="SAM" id="Coils"/>
    </source>
</evidence>
<reference evidence="6 7" key="1">
    <citation type="journal article" date="2024" name="G3 (Bethesda)">
        <title>A hybrid genome assembly of the endangered aye-aye (Daubentonia madagascariensis).</title>
        <authorList>
            <person name="Versoza C.J."/>
            <person name="Pfeifer S.P."/>
        </authorList>
    </citation>
    <scope>NUCLEOTIDE SEQUENCE [LARGE SCALE GENOMIC DNA]</scope>
    <source>
        <strain evidence="6">6821</strain>
    </source>
</reference>
<protein>
    <submittedName>
        <fullName evidence="6">Circadian clock protein PASD1</fullName>
    </submittedName>
</protein>
<dbReference type="GO" id="GO:0048511">
    <property type="term" value="P:rhythmic process"/>
    <property type="evidence" value="ECO:0007669"/>
    <property type="project" value="UniProtKB-KW"/>
</dbReference>
<comment type="caution">
    <text evidence="6">The sequence shown here is derived from an EMBL/GenBank/DDBJ whole genome shotgun (WGS) entry which is preliminary data.</text>
</comment>
<dbReference type="SMART" id="SM00091">
    <property type="entry name" value="PAS"/>
    <property type="match status" value="1"/>
</dbReference>
<evidence type="ECO:0000313" key="7">
    <source>
        <dbReference type="Proteomes" id="UP001610411"/>
    </source>
</evidence>
<feature type="region of interest" description="Disordered" evidence="4">
    <location>
        <begin position="296"/>
        <end position="321"/>
    </location>
</feature>
<evidence type="ECO:0000256" key="1">
    <source>
        <dbReference type="ARBA" id="ARBA00023108"/>
    </source>
</evidence>
<proteinExistence type="predicted"/>
<gene>
    <name evidence="6" type="ORF">WCI35_023660</name>
</gene>